<evidence type="ECO:0000259" key="2">
    <source>
        <dbReference type="Pfam" id="PF01370"/>
    </source>
</evidence>
<dbReference type="EMBL" id="JAIXNE010000003">
    <property type="protein sequence ID" value="MCA6075847.1"/>
    <property type="molecule type" value="Genomic_DNA"/>
</dbReference>
<dbReference type="EMBL" id="JAIXNE010000004">
    <property type="protein sequence ID" value="MCA6076975.1"/>
    <property type="molecule type" value="Genomic_DNA"/>
</dbReference>
<dbReference type="Pfam" id="PF01370">
    <property type="entry name" value="Epimerase"/>
    <property type="match status" value="1"/>
</dbReference>
<proteinExistence type="predicted"/>
<dbReference type="Gene3D" id="3.40.50.720">
    <property type="entry name" value="NAD(P)-binding Rossmann-like Domain"/>
    <property type="match status" value="1"/>
</dbReference>
<dbReference type="GO" id="GO:0016020">
    <property type="term" value="C:membrane"/>
    <property type="evidence" value="ECO:0007669"/>
    <property type="project" value="UniProtKB-SubCell"/>
</dbReference>
<evidence type="ECO:0000313" key="5">
    <source>
        <dbReference type="EMBL" id="MCA6076975.1"/>
    </source>
</evidence>
<dbReference type="AlphaFoldDB" id="A0A9X1HTG0"/>
<evidence type="ECO:0000313" key="3">
    <source>
        <dbReference type="EMBL" id="MCA6074670.1"/>
    </source>
</evidence>
<dbReference type="SUPFAM" id="SSF51735">
    <property type="entry name" value="NAD(P)-binding Rossmann-fold domains"/>
    <property type="match status" value="1"/>
</dbReference>
<accession>A0A9X1HTG0</accession>
<dbReference type="Proteomes" id="UP001139409">
    <property type="component" value="Unassembled WGS sequence"/>
</dbReference>
<feature type="domain" description="NAD-dependent epimerase/dehydratase" evidence="2">
    <location>
        <begin position="4"/>
        <end position="113"/>
    </location>
</feature>
<sequence length="223" mass="25303">MKKVIITGSSGMVGKGVLLECLDNPEIEHVLIINRKSIHLSHPKIEEILLENFQDIAQIQDRLAGYDACFYCMGISAVGLSEEQYTEITYTITKAFVDILYDLNKKMVFVYVSGQGTDSTENGRIMWARVKGRTENMIFSKGFYDAYAFRPGFILPEKDITSRTRLYNIIYKIAKPFFPLLRKSKNVTTTTKLGLAMIATLFHPSTKKILDNRDINQLAESVV</sequence>
<evidence type="ECO:0000256" key="1">
    <source>
        <dbReference type="ARBA" id="ARBA00004370"/>
    </source>
</evidence>
<comment type="subcellular location">
    <subcellularLocation>
        <location evidence="1">Membrane</location>
    </subcellularLocation>
</comment>
<dbReference type="EMBL" id="JAIXNE010000002">
    <property type="protein sequence ID" value="MCA6074670.1"/>
    <property type="molecule type" value="Genomic_DNA"/>
</dbReference>
<keyword evidence="6" id="KW-1185">Reference proteome</keyword>
<gene>
    <name evidence="3" type="ORF">LDX50_07300</name>
    <name evidence="4" type="ORF">LDX50_13270</name>
    <name evidence="5" type="ORF">LDX50_18990</name>
</gene>
<dbReference type="InterPro" id="IPR036291">
    <property type="entry name" value="NAD(P)-bd_dom_sf"/>
</dbReference>
<name>A0A9X1HTG0_9BACT</name>
<reference evidence="4" key="1">
    <citation type="submission" date="2021-09" db="EMBL/GenBank/DDBJ databases">
        <title>Fulvivirga sp. isolated from coastal sediment.</title>
        <authorList>
            <person name="Yu H."/>
        </authorList>
    </citation>
    <scope>NUCLEOTIDE SEQUENCE</scope>
    <source>
        <strain evidence="4">1062</strain>
    </source>
</reference>
<organism evidence="4 6">
    <name type="scientific">Fulvivirga sedimenti</name>
    <dbReference type="NCBI Taxonomy" id="2879465"/>
    <lineage>
        <taxon>Bacteria</taxon>
        <taxon>Pseudomonadati</taxon>
        <taxon>Bacteroidota</taxon>
        <taxon>Cytophagia</taxon>
        <taxon>Cytophagales</taxon>
        <taxon>Fulvivirgaceae</taxon>
        <taxon>Fulvivirga</taxon>
    </lineage>
</organism>
<evidence type="ECO:0000313" key="4">
    <source>
        <dbReference type="EMBL" id="MCA6075847.1"/>
    </source>
</evidence>
<dbReference type="PANTHER" id="PTHR14097:SF8">
    <property type="entry name" value="NAD(P)-BINDING DOMAIN-CONTAINING PROTEIN"/>
    <property type="match status" value="1"/>
</dbReference>
<evidence type="ECO:0000313" key="6">
    <source>
        <dbReference type="Proteomes" id="UP001139409"/>
    </source>
</evidence>
<comment type="caution">
    <text evidence="4">The sequence shown here is derived from an EMBL/GenBank/DDBJ whole genome shotgun (WGS) entry which is preliminary data.</text>
</comment>
<dbReference type="RefSeq" id="WP_225697783.1">
    <property type="nucleotide sequence ID" value="NZ_JAIXNE010000002.1"/>
</dbReference>
<dbReference type="PANTHER" id="PTHR14097">
    <property type="entry name" value="OXIDOREDUCTASE HTATIP2"/>
    <property type="match status" value="1"/>
</dbReference>
<dbReference type="InterPro" id="IPR001509">
    <property type="entry name" value="Epimerase_deHydtase"/>
</dbReference>
<protein>
    <submittedName>
        <fullName evidence="4">Epimerase</fullName>
    </submittedName>
</protein>